<dbReference type="SUPFAM" id="SSF57903">
    <property type="entry name" value="FYVE/PHD zinc finger"/>
    <property type="match status" value="1"/>
</dbReference>
<evidence type="ECO:0000259" key="3">
    <source>
        <dbReference type="PROSITE" id="PS50157"/>
    </source>
</evidence>
<feature type="compositionally biased region" description="Basic residues" evidence="2">
    <location>
        <begin position="122"/>
        <end position="133"/>
    </location>
</feature>
<feature type="compositionally biased region" description="Basic residues" evidence="2">
    <location>
        <begin position="1"/>
        <end position="13"/>
    </location>
</feature>
<dbReference type="AlphaFoldDB" id="A0AAD3CU16"/>
<evidence type="ECO:0000256" key="2">
    <source>
        <dbReference type="SAM" id="MobiDB-lite"/>
    </source>
</evidence>
<dbReference type="Proteomes" id="UP001054902">
    <property type="component" value="Unassembled WGS sequence"/>
</dbReference>
<protein>
    <recommendedName>
        <fullName evidence="3">C2H2-type domain-containing protein</fullName>
    </recommendedName>
</protein>
<organism evidence="4 5">
    <name type="scientific">Chaetoceros tenuissimus</name>
    <dbReference type="NCBI Taxonomy" id="426638"/>
    <lineage>
        <taxon>Eukaryota</taxon>
        <taxon>Sar</taxon>
        <taxon>Stramenopiles</taxon>
        <taxon>Ochrophyta</taxon>
        <taxon>Bacillariophyta</taxon>
        <taxon>Coscinodiscophyceae</taxon>
        <taxon>Chaetocerotophycidae</taxon>
        <taxon>Chaetocerotales</taxon>
        <taxon>Chaetocerotaceae</taxon>
        <taxon>Chaetoceros</taxon>
    </lineage>
</organism>
<sequence>MSGRRQSSRRSTRRSTTTKTYAEPASDDEDINVLSSDDSEDDSDNESVKEVSPKKTTKSSAKKRGRPKLKKDVSKKNNSKRPKIHFESSDDDFELGKEDDDDDEVVELDDDGDSSIEEITPRRKRGRPKKGTNPKRSSTSGRDYGPISERTCPFCKKVFSIVTGLAYHLEHKVCQNNRSSSGRRSVCGSIPFPRLKPGEKFETKYGIVKVIKDDRGDKDCHKAKISADFVKSNKAYRSRIQKSNTKKEKVHLFVAQEERRRRQDLINHYKKFDKSHLSGTPKKEFASGVWKHYYPHATVEEVLSGIYTKSVKPNLQAVEFLNYGENPAEPDASCPNRMVECILVKDERRILYDFDEEGDTRFSKIDYALEIVKKSKKSKQRDKSSDDINKDVHESGLKIFIKRRELGQIYDANLTRWCCSKCGKAFASQAGVRSHLSSKSCESEKEAFRERREERLIEVDNAITEEGFKAPPWILPPLKAQPGEKKRKRSKQLPGWLQFHPAKSSIYPSVFKFLKLKRGSNNSKFMLKKWDEVGPGRKRQRKSRAKKKTAQAIVSEVNQLFDISKETIYPGVKEVLFPDVDNVVKRESSSRAASKAATRKVSQMIDSIGIKIENNDIDNGDDDDDFVPQEFDIDSPLPPLPVAMPQLPTIKMPTSISNSIQLNENHRKPINASGKPVAKPNPTETTAKTSQPPKRLRRRRKTESASNSVPVKPAAPIIVDMRPLVEEVRGGRYPSMKVYNGERLNICFHCKTESDDVLDCEFCVNSEHLECLKSKVNIREPEVDDAFMCHRCLQTVISRRVRAEKRRIEKLNEATKKKGKVGESLAQAKDAAKLKREVTWSQTEFDNYVITYNKCPTGGPGGLICCGACTANYSKLLSDTAKEMEVQTVSGVGREVSELLELLHDAQVRLQQAVDVTNTNSVRRSMIRDGPEDDDDTVQDRNTGFSLMDIFNGDKK</sequence>
<dbReference type="EMBL" id="BLLK01000045">
    <property type="protein sequence ID" value="GFH51819.1"/>
    <property type="molecule type" value="Genomic_DNA"/>
</dbReference>
<dbReference type="Gene3D" id="3.30.40.10">
    <property type="entry name" value="Zinc/RING finger domain, C3HC4 (zinc finger)"/>
    <property type="match status" value="1"/>
</dbReference>
<feature type="domain" description="C2H2-type" evidence="3">
    <location>
        <begin position="417"/>
        <end position="446"/>
    </location>
</feature>
<name>A0AAD3CU16_9STRA</name>
<evidence type="ECO:0000313" key="4">
    <source>
        <dbReference type="EMBL" id="GFH51819.1"/>
    </source>
</evidence>
<keyword evidence="1" id="KW-0479">Metal-binding</keyword>
<dbReference type="InterPro" id="IPR013087">
    <property type="entry name" value="Znf_C2H2_type"/>
</dbReference>
<keyword evidence="1" id="KW-0862">Zinc</keyword>
<dbReference type="PROSITE" id="PS50157">
    <property type="entry name" value="ZINC_FINGER_C2H2_2"/>
    <property type="match status" value="1"/>
</dbReference>
<comment type="caution">
    <text evidence="4">The sequence shown here is derived from an EMBL/GenBank/DDBJ whole genome shotgun (WGS) entry which is preliminary data.</text>
</comment>
<reference evidence="4 5" key="1">
    <citation type="journal article" date="2021" name="Sci. Rep.">
        <title>The genome of the diatom Chaetoceros tenuissimus carries an ancient integrated fragment of an extant virus.</title>
        <authorList>
            <person name="Hongo Y."/>
            <person name="Kimura K."/>
            <person name="Takaki Y."/>
            <person name="Yoshida Y."/>
            <person name="Baba S."/>
            <person name="Kobayashi G."/>
            <person name="Nagasaki K."/>
            <person name="Hano T."/>
            <person name="Tomaru Y."/>
        </authorList>
    </citation>
    <scope>NUCLEOTIDE SEQUENCE [LARGE SCALE GENOMIC DNA]</scope>
    <source>
        <strain evidence="4 5">NIES-3715</strain>
    </source>
</reference>
<feature type="compositionally biased region" description="Polar residues" evidence="2">
    <location>
        <begin position="682"/>
        <end position="692"/>
    </location>
</feature>
<dbReference type="GO" id="GO:0008270">
    <property type="term" value="F:zinc ion binding"/>
    <property type="evidence" value="ECO:0007669"/>
    <property type="project" value="UniProtKB-KW"/>
</dbReference>
<dbReference type="InterPro" id="IPR011011">
    <property type="entry name" value="Znf_FYVE_PHD"/>
</dbReference>
<keyword evidence="1" id="KW-0863">Zinc-finger</keyword>
<proteinExistence type="predicted"/>
<evidence type="ECO:0000313" key="5">
    <source>
        <dbReference type="Proteomes" id="UP001054902"/>
    </source>
</evidence>
<evidence type="ECO:0000256" key="1">
    <source>
        <dbReference type="PROSITE-ProRule" id="PRU00042"/>
    </source>
</evidence>
<feature type="region of interest" description="Disordered" evidence="2">
    <location>
        <begin position="667"/>
        <end position="710"/>
    </location>
</feature>
<feature type="compositionally biased region" description="Acidic residues" evidence="2">
    <location>
        <begin position="25"/>
        <end position="45"/>
    </location>
</feature>
<feature type="compositionally biased region" description="Acidic residues" evidence="2">
    <location>
        <begin position="89"/>
        <end position="116"/>
    </location>
</feature>
<feature type="compositionally biased region" description="Basic residues" evidence="2">
    <location>
        <begin position="55"/>
        <end position="69"/>
    </location>
</feature>
<keyword evidence="5" id="KW-1185">Reference proteome</keyword>
<dbReference type="InterPro" id="IPR013083">
    <property type="entry name" value="Znf_RING/FYVE/PHD"/>
</dbReference>
<feature type="region of interest" description="Disordered" evidence="2">
    <location>
        <begin position="1"/>
        <end position="144"/>
    </location>
</feature>
<gene>
    <name evidence="4" type="ORF">CTEN210_08295</name>
</gene>
<accession>A0AAD3CU16</accession>